<protein>
    <submittedName>
        <fullName evidence="1">Uncharacterized protein</fullName>
    </submittedName>
</protein>
<gene>
    <name evidence="1" type="ORF">RsY01_1274</name>
</gene>
<name>A0A224XDJ2_9LACT</name>
<evidence type="ECO:0000313" key="2">
    <source>
        <dbReference type="Proteomes" id="UP000218689"/>
    </source>
</evidence>
<dbReference type="RefSeq" id="WP_094784723.1">
    <property type="nucleotide sequence ID" value="NZ_BEDT01000003.1"/>
</dbReference>
<dbReference type="OrthoDB" id="9805856at2"/>
<evidence type="ECO:0000313" key="1">
    <source>
        <dbReference type="EMBL" id="GAX47673.1"/>
    </source>
</evidence>
<reference evidence="2" key="1">
    <citation type="submission" date="2017-08" db="EMBL/GenBank/DDBJ databases">
        <title>Draft genome sequence of Lactococcus sp. strain Rs-Y01, isolated from the gut of the lower termite Reticulitermes speratus.</title>
        <authorList>
            <person name="Ohkuma M."/>
            <person name="Yuki M."/>
        </authorList>
    </citation>
    <scope>NUCLEOTIDE SEQUENCE [LARGE SCALE GENOMIC DNA]</scope>
    <source>
        <strain evidence="2">Rs-Y01</strain>
    </source>
</reference>
<proteinExistence type="predicted"/>
<organism evidence="1 2">
    <name type="scientific">Pseudolactococcus reticulitermitis</name>
    <dbReference type="NCBI Taxonomy" id="2025039"/>
    <lineage>
        <taxon>Bacteria</taxon>
        <taxon>Bacillati</taxon>
        <taxon>Bacillota</taxon>
        <taxon>Bacilli</taxon>
        <taxon>Lactobacillales</taxon>
        <taxon>Streptococcaceae</taxon>
        <taxon>Pseudolactococcus</taxon>
    </lineage>
</organism>
<dbReference type="EMBL" id="BEDT01000003">
    <property type="protein sequence ID" value="GAX47673.1"/>
    <property type="molecule type" value="Genomic_DNA"/>
</dbReference>
<sequence length="271" mass="31403">MTLLENTISEPFSINFEQHNQNSAHISVPARLYNKANSNFYGLVHEELRDIKTDEPVFGILTKIVIENVGSSQDEVAKFSKNERYYRLLMKMIELDSSNPRWFAHLSPYAIQALIQESKYEPLLIKYLFKNQEVLIEKDAILISPYTSNLFERYITLLYTKNEFEAAKKVAEFALTMYPENSSLMFNSALAEIGKIQLDIKRAMKTTLGRYLVLNKQDAYENNLCDTQSLKLALAELNSMNGNYQIAEQIISDIKDENLLNIWELWHPIQN</sequence>
<dbReference type="AlphaFoldDB" id="A0A224XDJ2"/>
<dbReference type="Proteomes" id="UP000218689">
    <property type="component" value="Unassembled WGS sequence"/>
</dbReference>
<accession>A0A224XDJ2</accession>
<keyword evidence="2" id="KW-1185">Reference proteome</keyword>
<comment type="caution">
    <text evidence="1">The sequence shown here is derived from an EMBL/GenBank/DDBJ whole genome shotgun (WGS) entry which is preliminary data.</text>
</comment>